<dbReference type="OrthoDB" id="5954506at2759"/>
<evidence type="ECO:0000256" key="6">
    <source>
        <dbReference type="ARBA" id="ARBA00023136"/>
    </source>
</evidence>
<dbReference type="PANTHER" id="PTHR24249">
    <property type="entry name" value="HISTAMINE RECEPTOR-RELATED G-PROTEIN COUPLED RECEPTOR"/>
    <property type="match status" value="1"/>
</dbReference>
<feature type="transmembrane region" description="Helical" evidence="9">
    <location>
        <begin position="189"/>
        <end position="210"/>
    </location>
</feature>
<feature type="transmembrane region" description="Helical" evidence="9">
    <location>
        <begin position="107"/>
        <end position="128"/>
    </location>
</feature>
<dbReference type="SUPFAM" id="SSF81321">
    <property type="entry name" value="Family A G protein-coupled receptor-like"/>
    <property type="match status" value="1"/>
</dbReference>
<dbReference type="PRINTS" id="PR00237">
    <property type="entry name" value="GPCRRHODOPSN"/>
</dbReference>
<dbReference type="GO" id="GO:0005886">
    <property type="term" value="C:plasma membrane"/>
    <property type="evidence" value="ECO:0007669"/>
    <property type="project" value="UniProtKB-SubCell"/>
</dbReference>
<sequence length="350" mass="39211">MLKTGHNNSRDKLAIIAISLKQQYSDKRASKMTANLNTNLNFSQQECPVTLEFDISNSTRFPKSAIPTWIAVSVISGVMAVPTFWINLLVIWTILENESLRSLNYNLILAILALTDLLVGLVVNPLFIAFNICVTLGCASDCDLTTTYLVVVVLCTGWSIGTLMIASVERYLAIEYPLYYNTKVSTRNLLAAVAVTWLLAVITLLFRLMFDDSYKTKQISRVLYLGISLSVVLYCTSKVSKTAHRQMKSINAQQIALQGASTTADRIKEYKRTFALASIVLISIIFYCPFIIIKVILLANGKEWNSELKYVMPSISMVFVHLQSVVNPIVYSIRLSYIRVGVVKKLFCRS</sequence>
<proteinExistence type="predicted"/>
<feature type="domain" description="G-protein coupled receptors family 1 profile" evidence="10">
    <location>
        <begin position="86"/>
        <end position="331"/>
    </location>
</feature>
<dbReference type="Pfam" id="PF00001">
    <property type="entry name" value="7tm_1"/>
    <property type="match status" value="1"/>
</dbReference>
<comment type="subcellular location">
    <subcellularLocation>
        <location evidence="1">Cell membrane</location>
        <topology evidence="1">Multi-pass membrane protein</topology>
    </subcellularLocation>
</comment>
<feature type="transmembrane region" description="Helical" evidence="9">
    <location>
        <begin position="69"/>
        <end position="95"/>
    </location>
</feature>
<feature type="transmembrane region" description="Helical" evidence="9">
    <location>
        <begin position="222"/>
        <end position="240"/>
    </location>
</feature>
<dbReference type="GeneID" id="116302055"/>
<feature type="transmembrane region" description="Helical" evidence="9">
    <location>
        <begin position="310"/>
        <end position="330"/>
    </location>
</feature>
<name>A0A6P8IJN3_ACTTE</name>
<keyword evidence="8" id="KW-0807">Transducer</keyword>
<keyword evidence="7" id="KW-0675">Receptor</keyword>
<dbReference type="PANTHER" id="PTHR24249:SF372">
    <property type="entry name" value="G-PROTEIN COUPLED RECEPTORS FAMILY 1 PROFILE DOMAIN-CONTAINING PROTEIN"/>
    <property type="match status" value="1"/>
</dbReference>
<evidence type="ECO:0000256" key="4">
    <source>
        <dbReference type="ARBA" id="ARBA00022989"/>
    </source>
</evidence>
<keyword evidence="6 9" id="KW-0472">Membrane</keyword>
<feature type="transmembrane region" description="Helical" evidence="9">
    <location>
        <begin position="274"/>
        <end position="298"/>
    </location>
</feature>
<accession>A0A6P8IJN3</accession>
<evidence type="ECO:0000256" key="5">
    <source>
        <dbReference type="ARBA" id="ARBA00023040"/>
    </source>
</evidence>
<gene>
    <name evidence="12" type="primary">LOC116302055</name>
</gene>
<dbReference type="CDD" id="cd00637">
    <property type="entry name" value="7tm_classA_rhodopsin-like"/>
    <property type="match status" value="1"/>
</dbReference>
<evidence type="ECO:0000256" key="7">
    <source>
        <dbReference type="ARBA" id="ARBA00023170"/>
    </source>
</evidence>
<evidence type="ECO:0000313" key="12">
    <source>
        <dbReference type="RefSeq" id="XP_031567116.1"/>
    </source>
</evidence>
<dbReference type="PROSITE" id="PS50262">
    <property type="entry name" value="G_PROTEIN_RECEP_F1_2"/>
    <property type="match status" value="1"/>
</dbReference>
<dbReference type="AlphaFoldDB" id="A0A6P8IJN3"/>
<evidence type="ECO:0000256" key="9">
    <source>
        <dbReference type="SAM" id="Phobius"/>
    </source>
</evidence>
<feature type="transmembrane region" description="Helical" evidence="9">
    <location>
        <begin position="148"/>
        <end position="168"/>
    </location>
</feature>
<keyword evidence="4 9" id="KW-1133">Transmembrane helix</keyword>
<keyword evidence="3 9" id="KW-0812">Transmembrane</keyword>
<evidence type="ECO:0000313" key="11">
    <source>
        <dbReference type="Proteomes" id="UP000515163"/>
    </source>
</evidence>
<evidence type="ECO:0000259" key="10">
    <source>
        <dbReference type="PROSITE" id="PS50262"/>
    </source>
</evidence>
<evidence type="ECO:0000256" key="8">
    <source>
        <dbReference type="ARBA" id="ARBA00023224"/>
    </source>
</evidence>
<dbReference type="InterPro" id="IPR000276">
    <property type="entry name" value="GPCR_Rhodpsn"/>
</dbReference>
<keyword evidence="5" id="KW-0297">G-protein coupled receptor</keyword>
<protein>
    <submittedName>
        <fullName evidence="12">Adenosine receptor A2b-like</fullName>
    </submittedName>
</protein>
<organism evidence="11 12">
    <name type="scientific">Actinia tenebrosa</name>
    <name type="common">Australian red waratah sea anemone</name>
    <dbReference type="NCBI Taxonomy" id="6105"/>
    <lineage>
        <taxon>Eukaryota</taxon>
        <taxon>Metazoa</taxon>
        <taxon>Cnidaria</taxon>
        <taxon>Anthozoa</taxon>
        <taxon>Hexacorallia</taxon>
        <taxon>Actiniaria</taxon>
        <taxon>Actiniidae</taxon>
        <taxon>Actinia</taxon>
    </lineage>
</organism>
<dbReference type="RefSeq" id="XP_031567116.1">
    <property type="nucleotide sequence ID" value="XM_031711256.1"/>
</dbReference>
<evidence type="ECO:0000256" key="2">
    <source>
        <dbReference type="ARBA" id="ARBA00022475"/>
    </source>
</evidence>
<dbReference type="Proteomes" id="UP000515163">
    <property type="component" value="Unplaced"/>
</dbReference>
<evidence type="ECO:0000256" key="1">
    <source>
        <dbReference type="ARBA" id="ARBA00004651"/>
    </source>
</evidence>
<dbReference type="InParanoid" id="A0A6P8IJN3"/>
<dbReference type="InterPro" id="IPR050569">
    <property type="entry name" value="TAAR"/>
</dbReference>
<dbReference type="KEGG" id="aten:116302055"/>
<keyword evidence="11" id="KW-1185">Reference proteome</keyword>
<dbReference type="Gene3D" id="1.20.1070.10">
    <property type="entry name" value="Rhodopsin 7-helix transmembrane proteins"/>
    <property type="match status" value="1"/>
</dbReference>
<keyword evidence="2" id="KW-1003">Cell membrane</keyword>
<dbReference type="InterPro" id="IPR017452">
    <property type="entry name" value="GPCR_Rhodpsn_7TM"/>
</dbReference>
<dbReference type="GO" id="GO:0004930">
    <property type="term" value="F:G protein-coupled receptor activity"/>
    <property type="evidence" value="ECO:0007669"/>
    <property type="project" value="UniProtKB-KW"/>
</dbReference>
<evidence type="ECO:0000256" key="3">
    <source>
        <dbReference type="ARBA" id="ARBA00022692"/>
    </source>
</evidence>
<reference evidence="12" key="1">
    <citation type="submission" date="2025-08" db="UniProtKB">
        <authorList>
            <consortium name="RefSeq"/>
        </authorList>
    </citation>
    <scope>IDENTIFICATION</scope>
    <source>
        <tissue evidence="12">Tentacle</tissue>
    </source>
</reference>
<dbReference type="FunCoup" id="A0A6P8IJN3">
    <property type="interactions" value="479"/>
</dbReference>